<dbReference type="SMART" id="SM00718">
    <property type="entry name" value="DM4_12"/>
    <property type="match status" value="1"/>
</dbReference>
<dbReference type="OrthoDB" id="6617264at2759"/>
<evidence type="ECO:0000313" key="2">
    <source>
        <dbReference type="EMBL" id="KAF7997905.1"/>
    </source>
</evidence>
<accession>A0A834Y215</accession>
<sequence>MIVKLLKRLILILMILQKTFSLQECVNNTKNLRLKRDNTEGKRYLVFPQGSNVQLIYCMTIGTYAKPQGVFTMGITAGLAWELPHHKTVPYRKPAEVYHRRSRRELYKKIELMFNTRGKDGKACVLKALCQAGKRKSSEVGNAIFMKEILHSLFTLPNGSYHIDPKTEYEYAHESTEDCNKIYPTCSSIF</sequence>
<gene>
    <name evidence="2" type="ORF">HCN44_009303</name>
</gene>
<dbReference type="PANTHER" id="PTHR21398">
    <property type="entry name" value="AGAP007094-PA"/>
    <property type="match status" value="1"/>
</dbReference>
<dbReference type="Pfam" id="PF07841">
    <property type="entry name" value="DM4_12"/>
    <property type="match status" value="1"/>
</dbReference>
<feature type="signal peptide" evidence="1">
    <location>
        <begin position="1"/>
        <end position="21"/>
    </location>
</feature>
<dbReference type="InterPro" id="IPR006631">
    <property type="entry name" value="DM4_12"/>
</dbReference>
<reference evidence="2 3" key="1">
    <citation type="submission" date="2020-08" db="EMBL/GenBank/DDBJ databases">
        <title>Aphidius gifuensis genome sequencing and assembly.</title>
        <authorList>
            <person name="Du Z."/>
        </authorList>
    </citation>
    <scope>NUCLEOTIDE SEQUENCE [LARGE SCALE GENOMIC DNA]</scope>
    <source>
        <strain evidence="2">YNYX2018</strain>
        <tissue evidence="2">Adults</tissue>
    </source>
</reference>
<dbReference type="PANTHER" id="PTHR21398:SF1">
    <property type="entry name" value="FI03705P"/>
    <property type="match status" value="1"/>
</dbReference>
<dbReference type="AlphaFoldDB" id="A0A834Y215"/>
<proteinExistence type="predicted"/>
<keyword evidence="1" id="KW-0732">Signal</keyword>
<evidence type="ECO:0000256" key="1">
    <source>
        <dbReference type="SAM" id="SignalP"/>
    </source>
</evidence>
<feature type="chain" id="PRO_5032833811" description="Odorant-binding protein" evidence="1">
    <location>
        <begin position="22"/>
        <end position="190"/>
    </location>
</feature>
<comment type="caution">
    <text evidence="2">The sequence shown here is derived from an EMBL/GenBank/DDBJ whole genome shotgun (WGS) entry which is preliminary data.</text>
</comment>
<keyword evidence="3" id="KW-1185">Reference proteome</keyword>
<dbReference type="Proteomes" id="UP000639338">
    <property type="component" value="Unassembled WGS sequence"/>
</dbReference>
<organism evidence="2 3">
    <name type="scientific">Aphidius gifuensis</name>
    <name type="common">Parasitoid wasp</name>
    <dbReference type="NCBI Taxonomy" id="684658"/>
    <lineage>
        <taxon>Eukaryota</taxon>
        <taxon>Metazoa</taxon>
        <taxon>Ecdysozoa</taxon>
        <taxon>Arthropoda</taxon>
        <taxon>Hexapoda</taxon>
        <taxon>Insecta</taxon>
        <taxon>Pterygota</taxon>
        <taxon>Neoptera</taxon>
        <taxon>Endopterygota</taxon>
        <taxon>Hymenoptera</taxon>
        <taxon>Apocrita</taxon>
        <taxon>Ichneumonoidea</taxon>
        <taxon>Braconidae</taxon>
        <taxon>Aphidiinae</taxon>
        <taxon>Aphidius</taxon>
    </lineage>
</organism>
<name>A0A834Y215_APHGI</name>
<dbReference type="EMBL" id="JACMRX010000001">
    <property type="protein sequence ID" value="KAF7997905.1"/>
    <property type="molecule type" value="Genomic_DNA"/>
</dbReference>
<evidence type="ECO:0000313" key="3">
    <source>
        <dbReference type="Proteomes" id="UP000639338"/>
    </source>
</evidence>
<protein>
    <recommendedName>
        <fullName evidence="4">Odorant-binding protein</fullName>
    </recommendedName>
</protein>
<evidence type="ECO:0008006" key="4">
    <source>
        <dbReference type="Google" id="ProtNLM"/>
    </source>
</evidence>